<accession>D3V3T1</accession>
<protein>
    <submittedName>
        <fullName evidence="1">Uncharacterized protein</fullName>
    </submittedName>
</protein>
<organism evidence="1 2">
    <name type="scientific">Xenorhabdus bovienii (strain SS-2004)</name>
    <name type="common">Xenorhabdus nematophila subsp. bovienii</name>
    <dbReference type="NCBI Taxonomy" id="406818"/>
    <lineage>
        <taxon>Bacteria</taxon>
        <taxon>Pseudomonadati</taxon>
        <taxon>Pseudomonadota</taxon>
        <taxon>Gammaproteobacteria</taxon>
        <taxon>Enterobacterales</taxon>
        <taxon>Morganellaceae</taxon>
        <taxon>Xenorhabdus</taxon>
    </lineage>
</organism>
<dbReference type="PATRIC" id="fig|406818.4.peg.2870"/>
<dbReference type="HOGENOM" id="CLU_2775022_0_0_6"/>
<sequence>MNSEIVQILQDALDTGVSQIDPSMSPEDAQATFEDGMEELRRLLTKKQEEILNTARVFAKLTSSNKKAP</sequence>
<reference evidence="1" key="1">
    <citation type="journal article" date="2011" name="PLoS ONE">
        <title>The entomopathogenic bacterial endosymbionts xenorhabdus and photorhabdus: convergent lifestyles from divergent genomes.</title>
        <authorList>
            <person name="Chaston J.M."/>
            <person name="Suen G."/>
            <person name="Tucker S.L."/>
            <person name="Andersen A.W."/>
            <person name="Bhasin A."/>
            <person name="Bode E."/>
            <person name="Bode H.B."/>
            <person name="Brachmann A.O."/>
            <person name="Cowles C.E."/>
            <person name="Cowles K.N."/>
            <person name="Darby C."/>
            <person name="de Leon L."/>
            <person name="Drace K."/>
            <person name="Du Z."/>
            <person name="Givaudan A."/>
            <person name="Herbert Tran E.E."/>
            <person name="Jewell K.A."/>
            <person name="Knack J.J."/>
            <person name="Krasomil-Osterfeld K.C."/>
            <person name="Kukor R."/>
            <person name="Lanois A."/>
            <person name="Latreille P."/>
            <person name="Leimgruber N.K."/>
            <person name="Lipke C.M."/>
            <person name="Liu R."/>
            <person name="Lu X."/>
            <person name="Martens E.C."/>
            <person name="Marri P.R."/>
            <person name="Medigue C."/>
            <person name="Menard M.L."/>
            <person name="Miller N.M."/>
            <person name="Morales-Soto N."/>
            <person name="Norton S."/>
            <person name="Ogier J.C."/>
            <person name="Orchard S.S."/>
            <person name="Park D."/>
            <person name="Park Y."/>
            <person name="Qurollo B.A."/>
            <person name="Sugar D.R."/>
            <person name="Richards G.R."/>
            <person name="Rouy Z."/>
            <person name="Slominski B."/>
            <person name="Slominski K."/>
            <person name="Snyder H."/>
            <person name="Tjaden B.C."/>
            <person name="van der Hoeven R."/>
            <person name="Welch R.D."/>
            <person name="Wheeler C."/>
            <person name="Xiang B."/>
            <person name="Barbazuk B."/>
            <person name="Gaudriault S."/>
            <person name="Goodner B."/>
            <person name="Slater S.C."/>
            <person name="Forst S."/>
            <person name="Goldman B.S."/>
            <person name="Goodrich-Blair H."/>
        </authorList>
    </citation>
    <scope>NUCLEOTIDE SEQUENCE [LARGE SCALE GENOMIC DNA]</scope>
    <source>
        <strain evidence="1">SS-2004</strain>
    </source>
</reference>
<name>D3V3T1_XENBS</name>
<dbReference type="KEGG" id="xbo:XBJ1_3189"/>
<dbReference type="AlphaFoldDB" id="D3V3T1"/>
<gene>
    <name evidence="1" type="ordered locus">XBJ1_3189</name>
</gene>
<proteinExistence type="predicted"/>
<dbReference type="EMBL" id="FN667741">
    <property type="protein sequence ID" value="CBJ82310.1"/>
    <property type="molecule type" value="Genomic_DNA"/>
</dbReference>
<evidence type="ECO:0000313" key="2">
    <source>
        <dbReference type="Proteomes" id="UP000002045"/>
    </source>
</evidence>
<evidence type="ECO:0000313" key="1">
    <source>
        <dbReference type="EMBL" id="CBJ82310.1"/>
    </source>
</evidence>
<dbReference type="Proteomes" id="UP000002045">
    <property type="component" value="Chromosome"/>
</dbReference>